<comment type="caution">
    <text evidence="2">The sequence shown here is derived from an EMBL/GenBank/DDBJ whole genome shotgun (WGS) entry which is preliminary data.</text>
</comment>
<evidence type="ECO:0000313" key="3">
    <source>
        <dbReference type="Proteomes" id="UP001365128"/>
    </source>
</evidence>
<evidence type="ECO:0000256" key="1">
    <source>
        <dbReference type="SAM" id="MobiDB-lite"/>
    </source>
</evidence>
<proteinExistence type="predicted"/>
<name>A0ABR1MJP6_9PEZI</name>
<dbReference type="Proteomes" id="UP001365128">
    <property type="component" value="Unassembled WGS sequence"/>
</dbReference>
<sequence>MDASDALMLVRQYSETQMSKNPEDTLYKSLADMVKWEEQQEARGARNFSESANKSVQIYTKNDKFGENRYYDVFDWVSDVDEISQELEKSWKRVLKYVNKKKERKRHIFGRDEYERPSMEQLRKLLDESNKEMEKSKETVRGKARSWVVKVLDTLGQYEYLFQMLPKDDKYSSVFAGAFTACVKAAQTHGSTGEKISECLGRASDQVRTLYKSACDAPDSEYIKRHIVCYYCALFKLLAKLLDEWYRSPTQRLKSILGDSLQTEIRNSMDKLRYHTEQAEKEANNVTNKMWLNVVRLNLGAHCQAGLVGQAIDSPRSRAAHSPLPPPVAAPPERLQIQPSAEASGTDQASQPEQEGVEYPSPKIDYPESSADFKPYWSTKTIQEATEHLGRHVQTEKIRDLCAKSRYLSVNQNIYHTLVSWASKGVSEALWIAGPAPDAQPSQNTLTAAFIVAALRNLGVPVVSYFCAYDASRYKTFDLEEEVLKMVGALIHQVAAMLPEQLDSETYTGATAVDLSTERIARLDERKESLPKAIALLADVLAAGPPLLYVIVDGLQVLDKSSSGEGLKSCLRCFAEVLSDTVNASSGQAKIVKVGWFTDHQSWTLQEAYRAGALRKEVFDFEEEDELLGMIKVPDVSRFGEESSNS</sequence>
<protein>
    <submittedName>
        <fullName evidence="2">Uncharacterized protein</fullName>
    </submittedName>
</protein>
<dbReference type="PANTHER" id="PTHR40619:SF3">
    <property type="entry name" value="FUNGAL STAND N-TERMINAL GOODBYE DOMAIN-CONTAINING PROTEIN"/>
    <property type="match status" value="1"/>
</dbReference>
<dbReference type="PANTHER" id="PTHR40619">
    <property type="entry name" value="FUNGAL STAND N-TERMINAL GOODBYE DOMAIN-CONTAINING PROTEIN"/>
    <property type="match status" value="1"/>
</dbReference>
<organism evidence="2 3">
    <name type="scientific">Phyllosticta citricarpa</name>
    <dbReference type="NCBI Taxonomy" id="55181"/>
    <lineage>
        <taxon>Eukaryota</taxon>
        <taxon>Fungi</taxon>
        <taxon>Dikarya</taxon>
        <taxon>Ascomycota</taxon>
        <taxon>Pezizomycotina</taxon>
        <taxon>Dothideomycetes</taxon>
        <taxon>Dothideomycetes incertae sedis</taxon>
        <taxon>Botryosphaeriales</taxon>
        <taxon>Phyllostictaceae</taxon>
        <taxon>Phyllosticta</taxon>
    </lineage>
</organism>
<feature type="compositionally biased region" description="Polar residues" evidence="1">
    <location>
        <begin position="340"/>
        <end position="353"/>
    </location>
</feature>
<feature type="region of interest" description="Disordered" evidence="1">
    <location>
        <begin position="340"/>
        <end position="370"/>
    </location>
</feature>
<keyword evidence="3" id="KW-1185">Reference proteome</keyword>
<evidence type="ECO:0000313" key="2">
    <source>
        <dbReference type="EMBL" id="KAK7551377.1"/>
    </source>
</evidence>
<gene>
    <name evidence="2" type="ORF">IWX46DRAFT_638446</name>
</gene>
<dbReference type="EMBL" id="JBBPDW010000006">
    <property type="protein sequence ID" value="KAK7551377.1"/>
    <property type="molecule type" value="Genomic_DNA"/>
</dbReference>
<reference evidence="2 3" key="1">
    <citation type="submission" date="2024-04" db="EMBL/GenBank/DDBJ databases">
        <title>Phyllosticta paracitricarpa is synonymous to the EU quarantine fungus P. citricarpa based on phylogenomic analyses.</title>
        <authorList>
            <consortium name="Lawrence Berkeley National Laboratory"/>
            <person name="Van Ingen-Buijs V.A."/>
            <person name="Van Westerhoven A.C."/>
            <person name="Haridas S."/>
            <person name="Skiadas P."/>
            <person name="Martin F."/>
            <person name="Groenewald J.Z."/>
            <person name="Crous P.W."/>
            <person name="Seidl M.F."/>
        </authorList>
    </citation>
    <scope>NUCLEOTIDE SEQUENCE [LARGE SCALE GENOMIC DNA]</scope>
    <source>
        <strain evidence="2 3">CBS 122670</strain>
    </source>
</reference>
<accession>A0ABR1MJP6</accession>